<sequence length="1273" mass="144537">MKKIILYLPRLFTRTLWQVALCFVITACASYEPYYSREASTWERNEVSPDNKLLYTVFLIGDVGAPNLETGEPSLRLMRKQMEEAGEKSATIFLGDNVYHNGLPEPGKYDREISEKRLNAQLDILKGYAGEKYMIPGNHDWNHSGRGGLEAILREQNYVNSYLTEENIVVGGDFFVPGNGCPGPYEVKISDDLVLIAIDSEWWLHPFDRPYGENSNCGAVSEIDFLIQLEDIIEKNSGSDILVVGHHPMMSRGAHGGFFTLKDHFFPLTMLRDWMYLPLPIVGSIYPFARKYGGILQDIPHPRYQAYIKGLQNIFNKYDNIVYAAGHEHALQYFKINNLPHIVSGSGCKDQYINPGGEATAYAQRIKGFAKMLYYENGEVWTEFWVPEGDGSTGKITFKTPVYAKKPRREEPLVQDNINYEDSTITLAASKNYTASGMRKLLLGEHYRQEWATPVTIPVLDMKNEFGGLVPYQKGGGKQTASLKVRNPDATEYKLRSIDKDPTLALPDYLRETAARALLQDQISAQHPYGALVIPKLADAAGVYHANPKLVYIPNTPYLRQYIDEFGNTMAFLEEDADENHEETASLGNAKNLVGTDKVLEELHQDNDHRVDEQEFARARLLDMLIGDWDRHEGQWRWAEQRLEDGKSKRYIPVPEDRDQAFFKADGIMPWLATRKWGVRNIQNFGYDFDDIVGLNLSALTLDRTFASSVTRQDWIRIAQDIKTNMTDAVIEDAINELPASVREMSGQEIKAKLKSRRDKLPAAAEEFYEHLSRMVDVAGSDKHERFVVQRLNDEQTQLQVYKITKESEVRELLYDRTFLTSETKELRLYGLGGEDEFILSGDVSKGIIVRIIGGNDEDLITDSSSVKGLKKYTILYDTEEGNELHAGSETKLKLSPYPDVNVYDRDNYLLPYVGPRLSLEYNVDDGVFLGAGVLLRTQKFRKKPYASEHLLEANYAFLSSSFNVRYTGDLKHVINDWNLALNGLVQGPQFQRNYYGLGNTSEQGADIDDSFYRVRYERIGASATIYKDVTHFLKMGIGPTYDRFKVLNDDEETFLRNEAREGRIEPGTYNFEKGEFNSQHYIGAVAYANLDVIGGGTRANPRIGLRMNNRISYNQQVDAERLSFTNITSDFSFYLSPNFPIQLTWAGRVGASHNFGDYRFYQANTLGGMDNLRGYRRTRFAGTSAIYANAEARIQLFDYNLYLSPGKIGILGLFDAGRVYTDSDPSGSFFRSLHTAYGGGVWVDLLNRNVISATYAVGQYDKLWMLEFGFLF</sequence>
<dbReference type="RefSeq" id="WP_112304182.1">
    <property type="nucleotide sequence ID" value="NZ_QMDV01000001.1"/>
</dbReference>
<reference evidence="7 8" key="2">
    <citation type="submission" date="2018-07" db="EMBL/GenBank/DDBJ databases">
        <title>Pontibacter sp. 2b14 genomic sequence and assembly.</title>
        <authorList>
            <person name="Du Z.-J."/>
        </authorList>
    </citation>
    <scope>NUCLEOTIDE SEQUENCE [LARGE SCALE GENOMIC DNA]</scope>
    <source>
        <strain evidence="7 8">2b14</strain>
    </source>
</reference>
<dbReference type="PROSITE" id="PS51257">
    <property type="entry name" value="PROKAR_LIPOPROTEIN"/>
    <property type="match status" value="1"/>
</dbReference>
<dbReference type="InterPro" id="IPR000184">
    <property type="entry name" value="Bac_surfAg_D15"/>
</dbReference>
<reference evidence="7 8" key="1">
    <citation type="submission" date="2018-06" db="EMBL/GenBank/DDBJ databases">
        <authorList>
            <person name="Liu Z.-W."/>
        </authorList>
    </citation>
    <scope>NUCLEOTIDE SEQUENCE [LARGE SCALE GENOMIC DNA]</scope>
    <source>
        <strain evidence="7 8">2b14</strain>
    </source>
</reference>
<evidence type="ECO:0000256" key="2">
    <source>
        <dbReference type="ARBA" id="ARBA00022729"/>
    </source>
</evidence>
<comment type="subcellular location">
    <subcellularLocation>
        <location evidence="1">Membrane</location>
    </subcellularLocation>
</comment>
<dbReference type="PANTHER" id="PTHR10161">
    <property type="entry name" value="TARTRATE-RESISTANT ACID PHOSPHATASE TYPE 5"/>
    <property type="match status" value="1"/>
</dbReference>
<feature type="domain" description="Bacterial surface antigen (D15)" evidence="6">
    <location>
        <begin position="1001"/>
        <end position="1245"/>
    </location>
</feature>
<dbReference type="InterPro" id="IPR051558">
    <property type="entry name" value="Metallophosphoesterase_PAP"/>
</dbReference>
<evidence type="ECO:0000256" key="1">
    <source>
        <dbReference type="ARBA" id="ARBA00004370"/>
    </source>
</evidence>
<dbReference type="Proteomes" id="UP000251692">
    <property type="component" value="Unassembled WGS sequence"/>
</dbReference>
<dbReference type="PANTHER" id="PTHR10161:SF14">
    <property type="entry name" value="TARTRATE-RESISTANT ACID PHOSPHATASE TYPE 5"/>
    <property type="match status" value="1"/>
</dbReference>
<evidence type="ECO:0000256" key="4">
    <source>
        <dbReference type="ARBA" id="ARBA00023136"/>
    </source>
</evidence>
<dbReference type="OrthoDB" id="333971at2"/>
<gene>
    <name evidence="7" type="ORF">DP923_02925</name>
</gene>
<dbReference type="InterPro" id="IPR004843">
    <property type="entry name" value="Calcineurin-like_PHP"/>
</dbReference>
<evidence type="ECO:0000313" key="7">
    <source>
        <dbReference type="EMBL" id="RAU84028.1"/>
    </source>
</evidence>
<name>A0A364RIG4_9BACT</name>
<dbReference type="EMBL" id="QMDV01000001">
    <property type="protein sequence ID" value="RAU84028.1"/>
    <property type="molecule type" value="Genomic_DNA"/>
</dbReference>
<evidence type="ECO:0000259" key="6">
    <source>
        <dbReference type="Pfam" id="PF01103"/>
    </source>
</evidence>
<dbReference type="Pfam" id="PF01103">
    <property type="entry name" value="Omp85"/>
    <property type="match status" value="1"/>
</dbReference>
<dbReference type="AlphaFoldDB" id="A0A364RIG4"/>
<dbReference type="SUPFAM" id="SSF56300">
    <property type="entry name" value="Metallo-dependent phosphatases"/>
    <property type="match status" value="1"/>
</dbReference>
<feature type="domain" description="Calcineurin-like phosphoesterase" evidence="5">
    <location>
        <begin position="56"/>
        <end position="250"/>
    </location>
</feature>
<keyword evidence="4" id="KW-0472">Membrane</keyword>
<dbReference type="Pfam" id="PF00149">
    <property type="entry name" value="Metallophos"/>
    <property type="match status" value="1"/>
</dbReference>
<keyword evidence="2" id="KW-0732">Signal</keyword>
<organism evidence="7 8">
    <name type="scientific">Pontibacter arcticus</name>
    <dbReference type="NCBI Taxonomy" id="2080288"/>
    <lineage>
        <taxon>Bacteria</taxon>
        <taxon>Pseudomonadati</taxon>
        <taxon>Bacteroidota</taxon>
        <taxon>Cytophagia</taxon>
        <taxon>Cytophagales</taxon>
        <taxon>Hymenobacteraceae</taxon>
        <taxon>Pontibacter</taxon>
    </lineage>
</organism>
<evidence type="ECO:0000259" key="5">
    <source>
        <dbReference type="Pfam" id="PF00149"/>
    </source>
</evidence>
<keyword evidence="3" id="KW-0378">Hydrolase</keyword>
<proteinExistence type="predicted"/>
<dbReference type="InterPro" id="IPR029052">
    <property type="entry name" value="Metallo-depent_PP-like"/>
</dbReference>
<accession>A0A364RIG4</accession>
<keyword evidence="8" id="KW-1185">Reference proteome</keyword>
<protein>
    <submittedName>
        <fullName evidence="7">Uncharacterized protein</fullName>
    </submittedName>
</protein>
<dbReference type="GO" id="GO:0019867">
    <property type="term" value="C:outer membrane"/>
    <property type="evidence" value="ECO:0007669"/>
    <property type="project" value="InterPro"/>
</dbReference>
<dbReference type="GO" id="GO:0016787">
    <property type="term" value="F:hydrolase activity"/>
    <property type="evidence" value="ECO:0007669"/>
    <property type="project" value="UniProtKB-KW"/>
</dbReference>
<evidence type="ECO:0000256" key="3">
    <source>
        <dbReference type="ARBA" id="ARBA00022801"/>
    </source>
</evidence>
<comment type="caution">
    <text evidence="7">The sequence shown here is derived from an EMBL/GenBank/DDBJ whole genome shotgun (WGS) entry which is preliminary data.</text>
</comment>
<evidence type="ECO:0000313" key="8">
    <source>
        <dbReference type="Proteomes" id="UP000251692"/>
    </source>
</evidence>
<dbReference type="Gene3D" id="3.60.21.10">
    <property type="match status" value="2"/>
</dbReference>